<dbReference type="AlphaFoldDB" id="C5CL07"/>
<name>C5CL07_VARPS</name>
<evidence type="ECO:0000313" key="1">
    <source>
        <dbReference type="EMBL" id="ACS21158.1"/>
    </source>
</evidence>
<sequence>MVGTGACAHLGRYHHRPTSGCFGGALQALAA</sequence>
<dbReference type="KEGG" id="vap:Vapar_4552"/>
<accession>C5CL07</accession>
<dbReference type="EMBL" id="CP001635">
    <property type="protein sequence ID" value="ACS21158.1"/>
    <property type="molecule type" value="Genomic_DNA"/>
</dbReference>
<protein>
    <submittedName>
        <fullName evidence="1">Uncharacterized protein</fullName>
    </submittedName>
</protein>
<gene>
    <name evidence="1" type="ordered locus">Vapar_4552</name>
</gene>
<dbReference type="STRING" id="543728.Vapar_4552"/>
<proteinExistence type="predicted"/>
<dbReference type="HOGENOM" id="CLU_3399021_0_0_4"/>
<organism evidence="1">
    <name type="scientific">Variovorax paradoxus (strain S110)</name>
    <dbReference type="NCBI Taxonomy" id="543728"/>
    <lineage>
        <taxon>Bacteria</taxon>
        <taxon>Pseudomonadati</taxon>
        <taxon>Pseudomonadota</taxon>
        <taxon>Betaproteobacteria</taxon>
        <taxon>Burkholderiales</taxon>
        <taxon>Comamonadaceae</taxon>
        <taxon>Variovorax</taxon>
    </lineage>
</organism>
<reference evidence="1" key="1">
    <citation type="submission" date="2009-06" db="EMBL/GenBank/DDBJ databases">
        <title>Complete sequence of chromosome 1 of Variovorax paradoxus S110.</title>
        <authorList>
            <consortium name="US DOE Joint Genome Institute"/>
            <person name="Lucas S."/>
            <person name="Copeland A."/>
            <person name="Lapidus A."/>
            <person name="Glavina del Rio T."/>
            <person name="Tice H."/>
            <person name="Bruce D."/>
            <person name="Goodwin L."/>
            <person name="Pitluck S."/>
            <person name="Chertkov O."/>
            <person name="Brettin T."/>
            <person name="Detter J.C."/>
            <person name="Han C."/>
            <person name="Larimer F."/>
            <person name="Land M."/>
            <person name="Hauser L."/>
            <person name="Kyrpides N."/>
            <person name="Ovchinnikova G."/>
            <person name="Orwin P."/>
            <person name="Leadbetter J.R."/>
            <person name="Spain J.C."/>
            <person name="Han J.I."/>
        </authorList>
    </citation>
    <scope>NUCLEOTIDE SEQUENCE</scope>
    <source>
        <strain evidence="1">S110</strain>
    </source>
</reference>